<organism evidence="6 7">
    <name type="scientific">Denitrobaculum tricleocarpae</name>
    <dbReference type="NCBI Taxonomy" id="2591009"/>
    <lineage>
        <taxon>Bacteria</taxon>
        <taxon>Pseudomonadati</taxon>
        <taxon>Pseudomonadota</taxon>
        <taxon>Alphaproteobacteria</taxon>
        <taxon>Rhodospirillales</taxon>
        <taxon>Rhodospirillaceae</taxon>
        <taxon>Denitrobaculum</taxon>
    </lineage>
</organism>
<dbReference type="AlphaFoldDB" id="A0A545TGF6"/>
<dbReference type="EMBL" id="VHSH01000008">
    <property type="protein sequence ID" value="TQV76278.1"/>
    <property type="molecule type" value="Genomic_DNA"/>
</dbReference>
<dbReference type="InterPro" id="IPR009057">
    <property type="entry name" value="Homeodomain-like_sf"/>
</dbReference>
<keyword evidence="3" id="KW-0804">Transcription</keyword>
<keyword evidence="2" id="KW-0238">DNA-binding</keyword>
<evidence type="ECO:0000256" key="3">
    <source>
        <dbReference type="ARBA" id="ARBA00023163"/>
    </source>
</evidence>
<keyword evidence="7" id="KW-1185">Reference proteome</keyword>
<dbReference type="Pfam" id="PF00440">
    <property type="entry name" value="TetR_N"/>
    <property type="match status" value="1"/>
</dbReference>
<evidence type="ECO:0000256" key="1">
    <source>
        <dbReference type="ARBA" id="ARBA00023015"/>
    </source>
</evidence>
<proteinExistence type="predicted"/>
<comment type="caution">
    <text evidence="6">The sequence shown here is derived from an EMBL/GenBank/DDBJ whole genome shotgun (WGS) entry which is preliminary data.</text>
</comment>
<dbReference type="SUPFAM" id="SSF46689">
    <property type="entry name" value="Homeodomain-like"/>
    <property type="match status" value="1"/>
</dbReference>
<dbReference type="Pfam" id="PF21993">
    <property type="entry name" value="TetR_C_13_2"/>
    <property type="match status" value="1"/>
</dbReference>
<dbReference type="InterPro" id="IPR001647">
    <property type="entry name" value="HTH_TetR"/>
</dbReference>
<dbReference type="InterPro" id="IPR036271">
    <property type="entry name" value="Tet_transcr_reg_TetR-rel_C_sf"/>
</dbReference>
<evidence type="ECO:0000259" key="4">
    <source>
        <dbReference type="Pfam" id="PF00440"/>
    </source>
</evidence>
<feature type="domain" description="HTH tetR-type" evidence="4">
    <location>
        <begin position="15"/>
        <end position="58"/>
    </location>
</feature>
<dbReference type="Gene3D" id="1.10.357.10">
    <property type="entry name" value="Tetracycline Repressor, domain 2"/>
    <property type="match status" value="1"/>
</dbReference>
<keyword evidence="1" id="KW-0805">Transcription regulation</keyword>
<evidence type="ECO:0000313" key="6">
    <source>
        <dbReference type="EMBL" id="TQV76278.1"/>
    </source>
</evidence>
<dbReference type="RefSeq" id="WP_142898541.1">
    <property type="nucleotide sequence ID" value="NZ_ML660059.1"/>
</dbReference>
<dbReference type="GO" id="GO:0003677">
    <property type="term" value="F:DNA binding"/>
    <property type="evidence" value="ECO:0007669"/>
    <property type="project" value="UniProtKB-KW"/>
</dbReference>
<evidence type="ECO:0000259" key="5">
    <source>
        <dbReference type="Pfam" id="PF21993"/>
    </source>
</evidence>
<gene>
    <name evidence="6" type="ORF">FKG95_21845</name>
</gene>
<dbReference type="InterPro" id="IPR054156">
    <property type="entry name" value="YxaF_TetR_C"/>
</dbReference>
<protein>
    <submittedName>
        <fullName evidence="6">TetR/AcrR family transcriptional regulator</fullName>
    </submittedName>
</protein>
<accession>A0A545TGF6</accession>
<dbReference type="OrthoDB" id="9811084at2"/>
<evidence type="ECO:0000256" key="2">
    <source>
        <dbReference type="ARBA" id="ARBA00023125"/>
    </source>
</evidence>
<reference evidence="6 7" key="1">
    <citation type="submission" date="2019-06" db="EMBL/GenBank/DDBJ databases">
        <title>Whole genome sequence for Rhodospirillaceae sp. R148.</title>
        <authorList>
            <person name="Wang G."/>
        </authorList>
    </citation>
    <scope>NUCLEOTIDE SEQUENCE [LARGE SCALE GENOMIC DNA]</scope>
    <source>
        <strain evidence="6 7">R148</strain>
    </source>
</reference>
<sequence>MARLVSERSDAVMALAEVFRTHGFEGTTLSVITAQTKMGKGSLYHFFPGGKEEMAEAVLEEIGGWFEDKVFKPLREDRDADAAIAKMFEAVDSYFRSGRRVCLVGTFALGRECERFEDQVRGYFKTWVTDLEACLIRAGHNQIVAHDLSEEVVGGIQGALVLARSLDQPAVFSRALARLKQRLEVQR</sequence>
<dbReference type="PANTHER" id="PTHR47506:SF1">
    <property type="entry name" value="HTH-TYPE TRANSCRIPTIONAL REGULATOR YJDC"/>
    <property type="match status" value="1"/>
</dbReference>
<dbReference type="SUPFAM" id="SSF48498">
    <property type="entry name" value="Tetracyclin repressor-like, C-terminal domain"/>
    <property type="match status" value="1"/>
</dbReference>
<dbReference type="PANTHER" id="PTHR47506">
    <property type="entry name" value="TRANSCRIPTIONAL REGULATORY PROTEIN"/>
    <property type="match status" value="1"/>
</dbReference>
<evidence type="ECO:0000313" key="7">
    <source>
        <dbReference type="Proteomes" id="UP000315252"/>
    </source>
</evidence>
<feature type="domain" description="Transcriptional regulator LmrA/YxaF-like C-terminal" evidence="5">
    <location>
        <begin position="83"/>
        <end position="174"/>
    </location>
</feature>
<name>A0A545TGF6_9PROT</name>
<dbReference type="Proteomes" id="UP000315252">
    <property type="component" value="Unassembled WGS sequence"/>
</dbReference>